<gene>
    <name evidence="15" type="ORF">DDR33_07895</name>
</gene>
<evidence type="ECO:0000256" key="11">
    <source>
        <dbReference type="RuleBase" id="RU003357"/>
    </source>
</evidence>
<dbReference type="Gene3D" id="2.40.170.20">
    <property type="entry name" value="TonB-dependent receptor, beta-barrel domain"/>
    <property type="match status" value="1"/>
</dbReference>
<dbReference type="Pfam" id="PF07715">
    <property type="entry name" value="Plug"/>
    <property type="match status" value="1"/>
</dbReference>
<feature type="domain" description="TonB-dependent receptor plug" evidence="14">
    <location>
        <begin position="128"/>
        <end position="232"/>
    </location>
</feature>
<dbReference type="SUPFAM" id="SSF49452">
    <property type="entry name" value="Starch-binding domain-like"/>
    <property type="match status" value="1"/>
</dbReference>
<organism evidence="15 16">
    <name type="scientific">Pararcticibacter amylolyticus</name>
    <dbReference type="NCBI Taxonomy" id="2173175"/>
    <lineage>
        <taxon>Bacteria</taxon>
        <taxon>Pseudomonadati</taxon>
        <taxon>Bacteroidota</taxon>
        <taxon>Sphingobacteriia</taxon>
        <taxon>Sphingobacteriales</taxon>
        <taxon>Sphingobacteriaceae</taxon>
        <taxon>Pararcticibacter</taxon>
    </lineage>
</organism>
<dbReference type="GO" id="GO:0030246">
    <property type="term" value="F:carbohydrate binding"/>
    <property type="evidence" value="ECO:0007669"/>
    <property type="project" value="InterPro"/>
</dbReference>
<evidence type="ECO:0000256" key="12">
    <source>
        <dbReference type="SAM" id="SignalP"/>
    </source>
</evidence>
<feature type="chain" id="PRO_5015631296" evidence="12">
    <location>
        <begin position="19"/>
        <end position="783"/>
    </location>
</feature>
<evidence type="ECO:0000256" key="7">
    <source>
        <dbReference type="ARBA" id="ARBA00023136"/>
    </source>
</evidence>
<evidence type="ECO:0000313" key="15">
    <source>
        <dbReference type="EMBL" id="PWG81287.1"/>
    </source>
</evidence>
<dbReference type="InterPro" id="IPR039426">
    <property type="entry name" value="TonB-dep_rcpt-like"/>
</dbReference>
<dbReference type="InterPro" id="IPR013784">
    <property type="entry name" value="Carb-bd-like_fold"/>
</dbReference>
<dbReference type="Proteomes" id="UP000245647">
    <property type="component" value="Unassembled WGS sequence"/>
</dbReference>
<dbReference type="Pfam" id="PF00593">
    <property type="entry name" value="TonB_dep_Rec_b-barrel"/>
    <property type="match status" value="1"/>
</dbReference>
<evidence type="ECO:0000256" key="2">
    <source>
        <dbReference type="ARBA" id="ARBA00022448"/>
    </source>
</evidence>
<dbReference type="PROSITE" id="PS52016">
    <property type="entry name" value="TONB_DEPENDENT_REC_3"/>
    <property type="match status" value="1"/>
</dbReference>
<keyword evidence="5 12" id="KW-0732">Signal</keyword>
<accession>A0A2U2PIQ7</accession>
<dbReference type="InterPro" id="IPR037066">
    <property type="entry name" value="Plug_dom_sf"/>
</dbReference>
<evidence type="ECO:0000313" key="16">
    <source>
        <dbReference type="Proteomes" id="UP000245647"/>
    </source>
</evidence>
<dbReference type="SUPFAM" id="SSF56935">
    <property type="entry name" value="Porins"/>
    <property type="match status" value="1"/>
</dbReference>
<keyword evidence="3 10" id="KW-1134">Transmembrane beta strand</keyword>
<comment type="subcellular location">
    <subcellularLocation>
        <location evidence="1 10">Cell outer membrane</location>
        <topology evidence="1 10">Multi-pass membrane protein</topology>
    </subcellularLocation>
</comment>
<evidence type="ECO:0000256" key="9">
    <source>
        <dbReference type="ARBA" id="ARBA00023237"/>
    </source>
</evidence>
<feature type="signal peptide" evidence="12">
    <location>
        <begin position="1"/>
        <end position="18"/>
    </location>
</feature>
<evidence type="ECO:0000256" key="10">
    <source>
        <dbReference type="PROSITE-ProRule" id="PRU01360"/>
    </source>
</evidence>
<dbReference type="PANTHER" id="PTHR30069:SF29">
    <property type="entry name" value="HEMOGLOBIN AND HEMOGLOBIN-HAPTOGLOBIN-BINDING PROTEIN 1-RELATED"/>
    <property type="match status" value="1"/>
</dbReference>
<evidence type="ECO:0000256" key="3">
    <source>
        <dbReference type="ARBA" id="ARBA00022452"/>
    </source>
</evidence>
<keyword evidence="8 15" id="KW-0675">Receptor</keyword>
<evidence type="ECO:0000256" key="4">
    <source>
        <dbReference type="ARBA" id="ARBA00022692"/>
    </source>
</evidence>
<feature type="domain" description="TonB-dependent receptor-like beta-barrel" evidence="13">
    <location>
        <begin position="264"/>
        <end position="757"/>
    </location>
</feature>
<evidence type="ECO:0000256" key="5">
    <source>
        <dbReference type="ARBA" id="ARBA00022729"/>
    </source>
</evidence>
<dbReference type="Gene3D" id="2.60.40.1120">
    <property type="entry name" value="Carboxypeptidase-like, regulatory domain"/>
    <property type="match status" value="1"/>
</dbReference>
<comment type="similarity">
    <text evidence="10 11">Belongs to the TonB-dependent receptor family.</text>
</comment>
<dbReference type="PANTHER" id="PTHR30069">
    <property type="entry name" value="TONB-DEPENDENT OUTER MEMBRANE RECEPTOR"/>
    <property type="match status" value="1"/>
</dbReference>
<dbReference type="GO" id="GO:0015344">
    <property type="term" value="F:siderophore uptake transmembrane transporter activity"/>
    <property type="evidence" value="ECO:0007669"/>
    <property type="project" value="TreeGrafter"/>
</dbReference>
<comment type="caution">
    <text evidence="15">The sequence shown here is derived from an EMBL/GenBank/DDBJ whole genome shotgun (WGS) entry which is preliminary data.</text>
</comment>
<keyword evidence="7 10" id="KW-0472">Membrane</keyword>
<dbReference type="CDD" id="cd01347">
    <property type="entry name" value="ligand_gated_channel"/>
    <property type="match status" value="1"/>
</dbReference>
<dbReference type="Pfam" id="PF13620">
    <property type="entry name" value="CarboxypepD_reg"/>
    <property type="match status" value="1"/>
</dbReference>
<dbReference type="GO" id="GO:0009279">
    <property type="term" value="C:cell outer membrane"/>
    <property type="evidence" value="ECO:0007669"/>
    <property type="project" value="UniProtKB-SubCell"/>
</dbReference>
<evidence type="ECO:0000256" key="8">
    <source>
        <dbReference type="ARBA" id="ARBA00023170"/>
    </source>
</evidence>
<dbReference type="EMBL" id="QEAS01000005">
    <property type="protein sequence ID" value="PWG81287.1"/>
    <property type="molecule type" value="Genomic_DNA"/>
</dbReference>
<proteinExistence type="inferred from homology"/>
<protein>
    <submittedName>
        <fullName evidence="15">TonB-dependent receptor</fullName>
    </submittedName>
</protein>
<keyword evidence="2 10" id="KW-0813">Transport</keyword>
<name>A0A2U2PIQ7_9SPHI</name>
<dbReference type="GO" id="GO:0044718">
    <property type="term" value="P:siderophore transmembrane transport"/>
    <property type="evidence" value="ECO:0007669"/>
    <property type="project" value="TreeGrafter"/>
</dbReference>
<evidence type="ECO:0000259" key="13">
    <source>
        <dbReference type="Pfam" id="PF00593"/>
    </source>
</evidence>
<sequence>MREIIMLSMFMLTLPVCAAAQSRGSLRGHIENESGHPLAGATVLLEPDHIRVQCDKDGNFLVKDLFAGVYNIEISSIGYKTWIGKTTVNAGSAATLNVRLPAGSSELNEVSITGSKSNPDNLIRAEFSAMPVTVISRRTIELMGSRRLDEILKEQTGIAIVNDLAGGNRSAGVQVQGFSSEYIMILIDGQPMIGRNSGSLDLSRISVTNIERIEIIKGAASCLFGSEAMGGAINIITRHGVNTPQGLASLRYGSLNMTDATLEAESPFSSGNGTFNIGANYYRTDGFNVNTRYQTSGTTLPPYDNYTLQGRVKYRVNKASTLGATGRYALRKSQMTRAYGTNTYEDHMDEADVNASVSLNSIYESGLQALSRYYLTHYRWKSEILYPNGGTADPNTFRQTVHRAEQQFAYNKVYNLNLTGGAGFAVEQMTNHRFGDTEAMKNGFIYLQGDWKAFQAVSITGGARYDQHSNYGGRLNPGIGLSYSPLHWLTLKGALGSGFKTPDFKQRYQMFTNALVGYTVLGADVARQVLNEMQAAGEISELRNYTLNKLRGGLQPERSKTLNLTAVMEPLKSIKIEVSAYRHRISNQINSFQVATATGGRWIYSYINLPVVVNKGADASLSLRASKDIEISLGYQYLRAKDLSVEDSIRNGSWPYNSLRNNTTGQTTVSRASDYWGIENRSVHMGNLRIFYNFRKPGLGLSFRVNYRGKYPFGDANGNYYIDRYDTFVDGYFLVNASAEKKLLHQRLSIQLTGDNLFDYTAQLMPGQPGRVILGGLTYRFYK</sequence>
<keyword evidence="16" id="KW-1185">Reference proteome</keyword>
<evidence type="ECO:0000256" key="1">
    <source>
        <dbReference type="ARBA" id="ARBA00004571"/>
    </source>
</evidence>
<reference evidence="15 16" key="1">
    <citation type="submission" date="2018-04" db="EMBL/GenBank/DDBJ databases">
        <title>Pedobacter chongqingensis sp. nov., isolated from a rottenly hemp rope.</title>
        <authorList>
            <person name="Cai Y."/>
        </authorList>
    </citation>
    <scope>NUCLEOTIDE SEQUENCE [LARGE SCALE GENOMIC DNA]</scope>
    <source>
        <strain evidence="15 16">FJ4-8</strain>
    </source>
</reference>
<dbReference type="OrthoDB" id="9764669at2"/>
<dbReference type="InterPro" id="IPR012910">
    <property type="entry name" value="Plug_dom"/>
</dbReference>
<dbReference type="RefSeq" id="WP_109415229.1">
    <property type="nucleotide sequence ID" value="NZ_QEAS01000005.1"/>
</dbReference>
<evidence type="ECO:0000256" key="6">
    <source>
        <dbReference type="ARBA" id="ARBA00023077"/>
    </source>
</evidence>
<dbReference type="InterPro" id="IPR036942">
    <property type="entry name" value="Beta-barrel_TonB_sf"/>
</dbReference>
<keyword evidence="4 10" id="KW-0812">Transmembrane</keyword>
<keyword evidence="9 10" id="KW-0998">Cell outer membrane</keyword>
<dbReference type="Gene3D" id="2.170.130.10">
    <property type="entry name" value="TonB-dependent receptor, plug domain"/>
    <property type="match status" value="1"/>
</dbReference>
<evidence type="ECO:0000259" key="14">
    <source>
        <dbReference type="Pfam" id="PF07715"/>
    </source>
</evidence>
<keyword evidence="6 11" id="KW-0798">TonB box</keyword>
<dbReference type="InterPro" id="IPR000531">
    <property type="entry name" value="Beta-barrel_TonB"/>
</dbReference>
<dbReference type="AlphaFoldDB" id="A0A2U2PIQ7"/>